<sequence length="517" mass="56985">MEHNHLGSNAPISRLLEIVEKRLDNIAATLSPTDAATSKQIDAMVLKISSVLRKARNIKNRFAPINRIPPETFALAATFLTKQRDVLNATAVCQQWRTTLLTFPHVWRKAGGDSSELEAYLERSKSIPIEVDLISTELVTSIVPHAFRLVHLTVSIIIPGGLKQVAEHLCEPIPTLRSLKFLTKNPQLFEISLPLGLSEGIFRHLQTLHLHGILSLYGSPSFPHITELFMCTGDSTYIPIRRLLSTLGQLPGLVKVSLLFQANWYTDVPSAQIVTLSRVEEISLLTPDISGPLSGGAISPILQVLELPKATVVSLRSPFPMAPTIPVLSYLSFSKRLPNYAQLLELQIETESGSGKITFRSASQAVLTYHTGSLYNYRRELHLWGGLPIYSVRRVTAVQSDLMLGEEDKWLAGLLGALGFLEVLELSGDCGHVLRRLRQRMVRGAVCVRIDTLVVRGGEYAKSQASKLDGIKGAIGFEGMTVTYIPDPGAYERFLDFESSSEGDSDSDNDYTSDDSD</sequence>
<dbReference type="AlphaFoldDB" id="A0A9P6HAA3"/>
<name>A0A9P6HAA3_9AGAM</name>
<evidence type="ECO:0008006" key="4">
    <source>
        <dbReference type="Google" id="ProtNLM"/>
    </source>
</evidence>
<evidence type="ECO:0000313" key="2">
    <source>
        <dbReference type="EMBL" id="KAF9782899.1"/>
    </source>
</evidence>
<gene>
    <name evidence="2" type="ORF">BJ322DRAFT_1073202</name>
</gene>
<feature type="compositionally biased region" description="Acidic residues" evidence="1">
    <location>
        <begin position="499"/>
        <end position="517"/>
    </location>
</feature>
<protein>
    <recommendedName>
        <fullName evidence="4">F-box domain-containing protein</fullName>
    </recommendedName>
</protein>
<comment type="caution">
    <text evidence="2">The sequence shown here is derived from an EMBL/GenBank/DDBJ whole genome shotgun (WGS) entry which is preliminary data.</text>
</comment>
<feature type="region of interest" description="Disordered" evidence="1">
    <location>
        <begin position="498"/>
        <end position="517"/>
    </location>
</feature>
<dbReference type="OrthoDB" id="3046363at2759"/>
<proteinExistence type="predicted"/>
<evidence type="ECO:0000256" key="1">
    <source>
        <dbReference type="SAM" id="MobiDB-lite"/>
    </source>
</evidence>
<evidence type="ECO:0000313" key="3">
    <source>
        <dbReference type="Proteomes" id="UP000736335"/>
    </source>
</evidence>
<accession>A0A9P6HAA3</accession>
<keyword evidence="3" id="KW-1185">Reference proteome</keyword>
<reference evidence="2" key="2">
    <citation type="submission" date="2020-11" db="EMBL/GenBank/DDBJ databases">
        <authorList>
            <consortium name="DOE Joint Genome Institute"/>
            <person name="Kuo A."/>
            <person name="Miyauchi S."/>
            <person name="Kiss E."/>
            <person name="Drula E."/>
            <person name="Kohler A."/>
            <person name="Sanchez-Garcia M."/>
            <person name="Andreopoulos B."/>
            <person name="Barry K.W."/>
            <person name="Bonito G."/>
            <person name="Buee M."/>
            <person name="Carver A."/>
            <person name="Chen C."/>
            <person name="Cichocki N."/>
            <person name="Clum A."/>
            <person name="Culley D."/>
            <person name="Crous P.W."/>
            <person name="Fauchery L."/>
            <person name="Girlanda M."/>
            <person name="Hayes R."/>
            <person name="Keri Z."/>
            <person name="Labutti K."/>
            <person name="Lipzen A."/>
            <person name="Lombard V."/>
            <person name="Magnuson J."/>
            <person name="Maillard F."/>
            <person name="Morin E."/>
            <person name="Murat C."/>
            <person name="Nolan M."/>
            <person name="Ohm R."/>
            <person name="Pangilinan J."/>
            <person name="Pereira M."/>
            <person name="Perotto S."/>
            <person name="Peter M."/>
            <person name="Riley R."/>
            <person name="Sitrit Y."/>
            <person name="Stielow B."/>
            <person name="Szollosi G."/>
            <person name="Zifcakova L."/>
            <person name="Stursova M."/>
            <person name="Spatafora J.W."/>
            <person name="Tedersoo L."/>
            <person name="Vaario L.-M."/>
            <person name="Yamada A."/>
            <person name="Yan M."/>
            <person name="Wang P."/>
            <person name="Xu J."/>
            <person name="Bruns T."/>
            <person name="Baldrian P."/>
            <person name="Vilgalys R."/>
            <person name="Henrissat B."/>
            <person name="Grigoriev I.V."/>
            <person name="Hibbett D."/>
            <person name="Nagy L.G."/>
            <person name="Martin F.M."/>
        </authorList>
    </citation>
    <scope>NUCLEOTIDE SEQUENCE</scope>
    <source>
        <strain evidence="2">UH-Tt-Lm1</strain>
    </source>
</reference>
<dbReference type="Proteomes" id="UP000736335">
    <property type="component" value="Unassembled WGS sequence"/>
</dbReference>
<reference evidence="2" key="1">
    <citation type="journal article" date="2020" name="Nat. Commun.">
        <title>Large-scale genome sequencing of mycorrhizal fungi provides insights into the early evolution of symbiotic traits.</title>
        <authorList>
            <person name="Miyauchi S."/>
            <person name="Kiss E."/>
            <person name="Kuo A."/>
            <person name="Drula E."/>
            <person name="Kohler A."/>
            <person name="Sanchez-Garcia M."/>
            <person name="Morin E."/>
            <person name="Andreopoulos B."/>
            <person name="Barry K.W."/>
            <person name="Bonito G."/>
            <person name="Buee M."/>
            <person name="Carver A."/>
            <person name="Chen C."/>
            <person name="Cichocki N."/>
            <person name="Clum A."/>
            <person name="Culley D."/>
            <person name="Crous P.W."/>
            <person name="Fauchery L."/>
            <person name="Girlanda M."/>
            <person name="Hayes R.D."/>
            <person name="Keri Z."/>
            <person name="LaButti K."/>
            <person name="Lipzen A."/>
            <person name="Lombard V."/>
            <person name="Magnuson J."/>
            <person name="Maillard F."/>
            <person name="Murat C."/>
            <person name="Nolan M."/>
            <person name="Ohm R.A."/>
            <person name="Pangilinan J."/>
            <person name="Pereira M.F."/>
            <person name="Perotto S."/>
            <person name="Peter M."/>
            <person name="Pfister S."/>
            <person name="Riley R."/>
            <person name="Sitrit Y."/>
            <person name="Stielow J.B."/>
            <person name="Szollosi G."/>
            <person name="Zifcakova L."/>
            <person name="Stursova M."/>
            <person name="Spatafora J.W."/>
            <person name="Tedersoo L."/>
            <person name="Vaario L.M."/>
            <person name="Yamada A."/>
            <person name="Yan M."/>
            <person name="Wang P."/>
            <person name="Xu J."/>
            <person name="Bruns T."/>
            <person name="Baldrian P."/>
            <person name="Vilgalys R."/>
            <person name="Dunand C."/>
            <person name="Henrissat B."/>
            <person name="Grigoriev I.V."/>
            <person name="Hibbett D."/>
            <person name="Nagy L.G."/>
            <person name="Martin F.M."/>
        </authorList>
    </citation>
    <scope>NUCLEOTIDE SEQUENCE</scope>
    <source>
        <strain evidence="2">UH-Tt-Lm1</strain>
    </source>
</reference>
<organism evidence="2 3">
    <name type="scientific">Thelephora terrestris</name>
    <dbReference type="NCBI Taxonomy" id="56493"/>
    <lineage>
        <taxon>Eukaryota</taxon>
        <taxon>Fungi</taxon>
        <taxon>Dikarya</taxon>
        <taxon>Basidiomycota</taxon>
        <taxon>Agaricomycotina</taxon>
        <taxon>Agaricomycetes</taxon>
        <taxon>Thelephorales</taxon>
        <taxon>Thelephoraceae</taxon>
        <taxon>Thelephora</taxon>
    </lineage>
</organism>
<dbReference type="EMBL" id="WIUZ02000011">
    <property type="protein sequence ID" value="KAF9782899.1"/>
    <property type="molecule type" value="Genomic_DNA"/>
</dbReference>